<protein>
    <submittedName>
        <fullName evidence="2">Uncharacterized protein</fullName>
    </submittedName>
</protein>
<reference evidence="2" key="1">
    <citation type="submission" date="2021-02" db="EMBL/GenBank/DDBJ databases">
        <authorList>
            <person name="Nowell W R."/>
        </authorList>
    </citation>
    <scope>NUCLEOTIDE SEQUENCE</scope>
</reference>
<dbReference type="AlphaFoldDB" id="A0A816YX48"/>
<dbReference type="EMBL" id="CAJOBI010326567">
    <property type="protein sequence ID" value="CAF5192705.1"/>
    <property type="molecule type" value="Genomic_DNA"/>
</dbReference>
<evidence type="ECO:0000313" key="3">
    <source>
        <dbReference type="EMBL" id="CAF5067437.1"/>
    </source>
</evidence>
<dbReference type="Proteomes" id="UP000663824">
    <property type="component" value="Unassembled WGS sequence"/>
</dbReference>
<organism evidence="2 5">
    <name type="scientific">Rotaria magnacalcarata</name>
    <dbReference type="NCBI Taxonomy" id="392030"/>
    <lineage>
        <taxon>Eukaryota</taxon>
        <taxon>Metazoa</taxon>
        <taxon>Spiralia</taxon>
        <taxon>Gnathifera</taxon>
        <taxon>Rotifera</taxon>
        <taxon>Eurotatoria</taxon>
        <taxon>Bdelloidea</taxon>
        <taxon>Philodinida</taxon>
        <taxon>Philodinidae</taxon>
        <taxon>Rotaria</taxon>
    </lineage>
</organism>
<dbReference type="EMBL" id="CAJNRE010018682">
    <property type="protein sequence ID" value="CAF2172982.1"/>
    <property type="molecule type" value="Genomic_DNA"/>
</dbReference>
<dbReference type="EMBL" id="CAJNOV010015522">
    <property type="protein sequence ID" value="CAF1575659.1"/>
    <property type="molecule type" value="Genomic_DNA"/>
</dbReference>
<name>A0A816YX48_9BILA</name>
<comment type="caution">
    <text evidence="2">The sequence shown here is derived from an EMBL/GenBank/DDBJ whole genome shotgun (WGS) entry which is preliminary data.</text>
</comment>
<evidence type="ECO:0000313" key="2">
    <source>
        <dbReference type="EMBL" id="CAF2172982.1"/>
    </source>
</evidence>
<accession>A0A816YX48</accession>
<proteinExistence type="predicted"/>
<dbReference type="Proteomes" id="UP000676336">
    <property type="component" value="Unassembled WGS sequence"/>
</dbReference>
<sequence length="233" mass="27280">MEHSIGRELRLMLDLLAKSRALSLKPKRTGDILLRREAYRMRKEARFHLRMLRREQLCKMVTERYKGGTKSSPFWNKSKRHFRDKSVSLRAFISMSGEITKDTKVMAESAANYYEQLFTEPEVYRPHPYIDSQPILWDNNNDTIPLVSYPELVRVLKAKTKKSSCDAHGLSPMLLDHVPKNFWHLTIPLFNLSLQTTFMPEKWKDVRVIILAKKEPILYTGCYTSYFAIGLLP</sequence>
<evidence type="ECO:0000313" key="4">
    <source>
        <dbReference type="EMBL" id="CAF5192705.1"/>
    </source>
</evidence>
<dbReference type="Proteomes" id="UP000681967">
    <property type="component" value="Unassembled WGS sequence"/>
</dbReference>
<dbReference type="EMBL" id="CAJOBH010229892">
    <property type="protein sequence ID" value="CAF5067437.1"/>
    <property type="molecule type" value="Genomic_DNA"/>
</dbReference>
<dbReference type="Proteomes" id="UP000663855">
    <property type="component" value="Unassembled WGS sequence"/>
</dbReference>
<evidence type="ECO:0000313" key="1">
    <source>
        <dbReference type="EMBL" id="CAF1575659.1"/>
    </source>
</evidence>
<evidence type="ECO:0000313" key="5">
    <source>
        <dbReference type="Proteomes" id="UP000663824"/>
    </source>
</evidence>
<gene>
    <name evidence="3" type="ORF">BYL167_LOCUS60115</name>
    <name evidence="1" type="ORF">CJN711_LOCUS32405</name>
    <name evidence="2" type="ORF">MBJ925_LOCUS33918</name>
    <name evidence="4" type="ORF">SMN809_LOCUS72835</name>
</gene>